<dbReference type="Gene3D" id="3.20.20.70">
    <property type="entry name" value="Aldolase class I"/>
    <property type="match status" value="1"/>
</dbReference>
<dbReference type="InterPro" id="IPR013798">
    <property type="entry name" value="Indole-3-glycerol_P_synth_dom"/>
</dbReference>
<keyword evidence="4 8" id="KW-0210">Decarboxylase</keyword>
<dbReference type="eggNOG" id="COG0134">
    <property type="taxonomic scope" value="Bacteria"/>
</dbReference>
<keyword evidence="6 8" id="KW-0057">Aromatic amino acid biosynthesis</keyword>
<dbReference type="InterPro" id="IPR001468">
    <property type="entry name" value="Indole-3-GlycerolPSynthase_CS"/>
</dbReference>
<evidence type="ECO:0000256" key="7">
    <source>
        <dbReference type="ARBA" id="ARBA00023239"/>
    </source>
</evidence>
<dbReference type="CDD" id="cd00331">
    <property type="entry name" value="IGPS"/>
    <property type="match status" value="1"/>
</dbReference>
<evidence type="ECO:0000259" key="9">
    <source>
        <dbReference type="Pfam" id="PF00218"/>
    </source>
</evidence>
<keyword evidence="7 8" id="KW-0456">Lyase</keyword>
<dbReference type="GO" id="GO:0000162">
    <property type="term" value="P:L-tryptophan biosynthetic process"/>
    <property type="evidence" value="ECO:0007669"/>
    <property type="project" value="UniProtKB-UniRule"/>
</dbReference>
<evidence type="ECO:0000256" key="5">
    <source>
        <dbReference type="ARBA" id="ARBA00022822"/>
    </source>
</evidence>
<keyword evidence="11" id="KW-1185">Reference proteome</keyword>
<comment type="similarity">
    <text evidence="8">Belongs to the TrpC family.</text>
</comment>
<dbReference type="UniPathway" id="UPA00035">
    <property type="reaction ID" value="UER00043"/>
</dbReference>
<dbReference type="STRING" id="1279009.ADICEAN_04128"/>
<reference evidence="10 11" key="1">
    <citation type="journal article" date="2013" name="Genome Announc.">
        <title>Draft Genome Sequence of Cesiribacter andamanensis Strain AMV16T, Isolated from a Soil Sample from a Mud Volcano in the Andaman Islands, India.</title>
        <authorList>
            <person name="Shivaji S."/>
            <person name="Ara S."/>
            <person name="Begum Z."/>
            <person name="Srinivas T.N."/>
            <person name="Singh A."/>
            <person name="Kumar Pinnaka A."/>
        </authorList>
    </citation>
    <scope>NUCLEOTIDE SEQUENCE [LARGE SCALE GENOMIC DNA]</scope>
    <source>
        <strain evidence="10 11">AMV16</strain>
    </source>
</reference>
<comment type="pathway">
    <text evidence="2 8">Amino-acid biosynthesis; L-tryptophan biosynthesis; L-tryptophan from chorismate: step 4/5.</text>
</comment>
<evidence type="ECO:0000256" key="8">
    <source>
        <dbReference type="HAMAP-Rule" id="MF_00134"/>
    </source>
</evidence>
<dbReference type="PANTHER" id="PTHR22854">
    <property type="entry name" value="TRYPTOPHAN BIOSYNTHESIS PROTEIN"/>
    <property type="match status" value="1"/>
</dbReference>
<evidence type="ECO:0000313" key="11">
    <source>
        <dbReference type="Proteomes" id="UP000011910"/>
    </source>
</evidence>
<dbReference type="InterPro" id="IPR013785">
    <property type="entry name" value="Aldolase_TIM"/>
</dbReference>
<dbReference type="InterPro" id="IPR045186">
    <property type="entry name" value="Indole-3-glycerol_P_synth"/>
</dbReference>
<accession>M7NQI6</accession>
<dbReference type="Pfam" id="PF00218">
    <property type="entry name" value="IGPS"/>
    <property type="match status" value="1"/>
</dbReference>
<dbReference type="FunFam" id="3.20.20.70:FF:000024">
    <property type="entry name" value="Indole-3-glycerol phosphate synthase"/>
    <property type="match status" value="1"/>
</dbReference>
<dbReference type="InterPro" id="IPR011060">
    <property type="entry name" value="RibuloseP-bd_barrel"/>
</dbReference>
<feature type="domain" description="Indole-3-glycerol phosphate synthase" evidence="9">
    <location>
        <begin position="4"/>
        <end position="253"/>
    </location>
</feature>
<dbReference type="GO" id="GO:0004425">
    <property type="term" value="F:indole-3-glycerol-phosphate synthase activity"/>
    <property type="evidence" value="ECO:0007669"/>
    <property type="project" value="UniProtKB-UniRule"/>
</dbReference>
<organism evidence="10 11">
    <name type="scientific">Cesiribacter andamanensis AMV16</name>
    <dbReference type="NCBI Taxonomy" id="1279009"/>
    <lineage>
        <taxon>Bacteria</taxon>
        <taxon>Pseudomonadati</taxon>
        <taxon>Bacteroidota</taxon>
        <taxon>Cytophagia</taxon>
        <taxon>Cytophagales</taxon>
        <taxon>Cesiribacteraceae</taxon>
        <taxon>Cesiribacter</taxon>
    </lineage>
</organism>
<dbReference type="EMBL" id="AODQ01000194">
    <property type="protein sequence ID" value="EMR00754.1"/>
    <property type="molecule type" value="Genomic_DNA"/>
</dbReference>
<protein>
    <recommendedName>
        <fullName evidence="8">Indole-3-glycerol phosphate synthase</fullName>
        <shortName evidence="8">IGPS</shortName>
        <ecNumber evidence="8">4.1.1.48</ecNumber>
    </recommendedName>
</protein>
<proteinExistence type="inferred from homology"/>
<sequence>MSILQEIITHKKAEVAERISLYPIKLLEQSLFFGGQTVSLKKYILRQDKSGIIAEFKKKSPSKGMINPYADVERTSIGYMQAGASALSVLTDKQYFGGSNEDLSTARKFNYCPILRKDFIIEEYQIVEAKAIGADAILLIAAVLSPQRLKELAAFAKSLHLEVLMEVHSLDELQQNLHPEVDLIGVNNRNLNTFVTDIAVSKELAPHIPQEFVKVSESGISNPATLLELQAFGFEGFLIGESFMQHSRPEQAAARFIHEFQQLQQKKRGDTAPGTHA</sequence>
<keyword evidence="3 8" id="KW-0028">Amino-acid biosynthesis</keyword>
<evidence type="ECO:0000256" key="2">
    <source>
        <dbReference type="ARBA" id="ARBA00004696"/>
    </source>
</evidence>
<dbReference type="Proteomes" id="UP000011910">
    <property type="component" value="Unassembled WGS sequence"/>
</dbReference>
<gene>
    <name evidence="8 10" type="primary">trpC</name>
    <name evidence="10" type="ORF">ADICEAN_04128</name>
</gene>
<dbReference type="AlphaFoldDB" id="M7NQI6"/>
<comment type="catalytic activity">
    <reaction evidence="1 8">
        <text>1-(2-carboxyphenylamino)-1-deoxy-D-ribulose 5-phosphate + H(+) = (1S,2R)-1-C-(indol-3-yl)glycerol 3-phosphate + CO2 + H2O</text>
        <dbReference type="Rhea" id="RHEA:23476"/>
        <dbReference type="ChEBI" id="CHEBI:15377"/>
        <dbReference type="ChEBI" id="CHEBI:15378"/>
        <dbReference type="ChEBI" id="CHEBI:16526"/>
        <dbReference type="ChEBI" id="CHEBI:58613"/>
        <dbReference type="ChEBI" id="CHEBI:58866"/>
        <dbReference type="EC" id="4.1.1.48"/>
    </reaction>
</comment>
<dbReference type="RefSeq" id="WP_009197503.1">
    <property type="nucleotide sequence ID" value="NZ_AODQ01000194.1"/>
</dbReference>
<dbReference type="NCBIfam" id="NF001377">
    <property type="entry name" value="PRK00278.2-4"/>
    <property type="match status" value="1"/>
</dbReference>
<evidence type="ECO:0000313" key="10">
    <source>
        <dbReference type="EMBL" id="EMR00754.1"/>
    </source>
</evidence>
<dbReference type="HAMAP" id="MF_00134_B">
    <property type="entry name" value="IGPS_B"/>
    <property type="match status" value="1"/>
</dbReference>
<dbReference type="SUPFAM" id="SSF51366">
    <property type="entry name" value="Ribulose-phoshate binding barrel"/>
    <property type="match status" value="1"/>
</dbReference>
<dbReference type="PATRIC" id="fig|1279009.4.peg.4160"/>
<evidence type="ECO:0000256" key="6">
    <source>
        <dbReference type="ARBA" id="ARBA00023141"/>
    </source>
</evidence>
<dbReference type="OrthoDB" id="9804217at2"/>
<dbReference type="PROSITE" id="PS00614">
    <property type="entry name" value="IGPS"/>
    <property type="match status" value="1"/>
</dbReference>
<evidence type="ECO:0000256" key="1">
    <source>
        <dbReference type="ARBA" id="ARBA00001633"/>
    </source>
</evidence>
<name>M7NQI6_9BACT</name>
<keyword evidence="5 8" id="KW-0822">Tryptophan biosynthesis</keyword>
<dbReference type="PANTHER" id="PTHR22854:SF2">
    <property type="entry name" value="INDOLE-3-GLYCEROL-PHOSPHATE SYNTHASE"/>
    <property type="match status" value="1"/>
</dbReference>
<dbReference type="GO" id="GO:0004640">
    <property type="term" value="F:phosphoribosylanthranilate isomerase activity"/>
    <property type="evidence" value="ECO:0007669"/>
    <property type="project" value="TreeGrafter"/>
</dbReference>
<dbReference type="EC" id="4.1.1.48" evidence="8"/>
<evidence type="ECO:0000256" key="3">
    <source>
        <dbReference type="ARBA" id="ARBA00022605"/>
    </source>
</evidence>
<comment type="caution">
    <text evidence="10">The sequence shown here is derived from an EMBL/GenBank/DDBJ whole genome shotgun (WGS) entry which is preliminary data.</text>
</comment>
<evidence type="ECO:0000256" key="4">
    <source>
        <dbReference type="ARBA" id="ARBA00022793"/>
    </source>
</evidence>